<evidence type="ECO:0000313" key="3">
    <source>
        <dbReference type="Proteomes" id="UP001154078"/>
    </source>
</evidence>
<accession>A0A9P0AWP1</accession>
<keyword evidence="1" id="KW-0472">Membrane</keyword>
<keyword evidence="3" id="KW-1185">Reference proteome</keyword>
<feature type="transmembrane region" description="Helical" evidence="1">
    <location>
        <begin position="48"/>
        <end position="73"/>
    </location>
</feature>
<dbReference type="OrthoDB" id="296386at2759"/>
<keyword evidence="1" id="KW-1133">Transmembrane helix</keyword>
<reference evidence="2" key="1">
    <citation type="submission" date="2021-12" db="EMBL/GenBank/DDBJ databases">
        <authorList>
            <person name="King R."/>
        </authorList>
    </citation>
    <scope>NUCLEOTIDE SEQUENCE</scope>
</reference>
<name>A0A9P0AWP1_BRAAE</name>
<organism evidence="2 3">
    <name type="scientific">Brassicogethes aeneus</name>
    <name type="common">Rape pollen beetle</name>
    <name type="synonym">Meligethes aeneus</name>
    <dbReference type="NCBI Taxonomy" id="1431903"/>
    <lineage>
        <taxon>Eukaryota</taxon>
        <taxon>Metazoa</taxon>
        <taxon>Ecdysozoa</taxon>
        <taxon>Arthropoda</taxon>
        <taxon>Hexapoda</taxon>
        <taxon>Insecta</taxon>
        <taxon>Pterygota</taxon>
        <taxon>Neoptera</taxon>
        <taxon>Endopterygota</taxon>
        <taxon>Coleoptera</taxon>
        <taxon>Polyphaga</taxon>
        <taxon>Cucujiformia</taxon>
        <taxon>Nitidulidae</taxon>
        <taxon>Meligethinae</taxon>
        <taxon>Brassicogethes</taxon>
    </lineage>
</organism>
<evidence type="ECO:0000313" key="2">
    <source>
        <dbReference type="EMBL" id="CAH0550169.1"/>
    </source>
</evidence>
<sequence>MKWNVKNMGQNVSIRMEYKERAHYREVYDTGKLEPFTPLISRLFRTTITILTVLCMGVVLLIVTLLLLLLRLNLSRTWSGYSSYRPPGIFLEVFPQVAVNFVVAIMIIVLQPVCISFLLNRFALF</sequence>
<protein>
    <submittedName>
        <fullName evidence="2">Uncharacterized protein</fullName>
    </submittedName>
</protein>
<gene>
    <name evidence="2" type="ORF">MELIAE_LOCUS3052</name>
</gene>
<feature type="transmembrane region" description="Helical" evidence="1">
    <location>
        <begin position="93"/>
        <end position="119"/>
    </location>
</feature>
<dbReference type="Proteomes" id="UP001154078">
    <property type="component" value="Chromosome 2"/>
</dbReference>
<evidence type="ECO:0000256" key="1">
    <source>
        <dbReference type="SAM" id="Phobius"/>
    </source>
</evidence>
<proteinExistence type="predicted"/>
<dbReference type="AlphaFoldDB" id="A0A9P0AWP1"/>
<dbReference type="EMBL" id="OV121133">
    <property type="protein sequence ID" value="CAH0550169.1"/>
    <property type="molecule type" value="Genomic_DNA"/>
</dbReference>
<keyword evidence="1" id="KW-0812">Transmembrane</keyword>